<dbReference type="EMBL" id="PDUG01000001">
    <property type="protein sequence ID" value="PIC54063.1"/>
    <property type="molecule type" value="Genomic_DNA"/>
</dbReference>
<name>A0A2G5VQK1_9PELO</name>
<keyword evidence="2" id="KW-1185">Reference proteome</keyword>
<dbReference type="Proteomes" id="UP000230233">
    <property type="component" value="Chromosome I"/>
</dbReference>
<evidence type="ECO:0000313" key="1">
    <source>
        <dbReference type="EMBL" id="PIC54063.1"/>
    </source>
</evidence>
<accession>A0A2G5VQK1</accession>
<dbReference type="AlphaFoldDB" id="A0A2G5VQK1"/>
<organism evidence="1 2">
    <name type="scientific">Caenorhabditis nigoni</name>
    <dbReference type="NCBI Taxonomy" id="1611254"/>
    <lineage>
        <taxon>Eukaryota</taxon>
        <taxon>Metazoa</taxon>
        <taxon>Ecdysozoa</taxon>
        <taxon>Nematoda</taxon>
        <taxon>Chromadorea</taxon>
        <taxon>Rhabditida</taxon>
        <taxon>Rhabditina</taxon>
        <taxon>Rhabditomorpha</taxon>
        <taxon>Rhabditoidea</taxon>
        <taxon>Rhabditidae</taxon>
        <taxon>Peloderinae</taxon>
        <taxon>Caenorhabditis</taxon>
    </lineage>
</organism>
<reference evidence="2" key="1">
    <citation type="submission" date="2017-10" db="EMBL/GenBank/DDBJ databases">
        <title>Rapid genome shrinkage in a self-fertile nematode reveals novel sperm competition proteins.</title>
        <authorList>
            <person name="Yin D."/>
            <person name="Schwarz E.M."/>
            <person name="Thomas C.G."/>
            <person name="Felde R.L."/>
            <person name="Korf I.F."/>
            <person name="Cutter A.D."/>
            <person name="Schartner C.M."/>
            <person name="Ralston E.J."/>
            <person name="Meyer B.J."/>
            <person name="Haag E.S."/>
        </authorList>
    </citation>
    <scope>NUCLEOTIDE SEQUENCE [LARGE SCALE GENOMIC DNA]</scope>
    <source>
        <strain evidence="2">JU1422</strain>
    </source>
</reference>
<protein>
    <submittedName>
        <fullName evidence="1">Uncharacterized protein</fullName>
    </submittedName>
</protein>
<evidence type="ECO:0000313" key="2">
    <source>
        <dbReference type="Proteomes" id="UP000230233"/>
    </source>
</evidence>
<comment type="caution">
    <text evidence="1">The sequence shown here is derived from an EMBL/GenBank/DDBJ whole genome shotgun (WGS) entry which is preliminary data.</text>
</comment>
<proteinExistence type="predicted"/>
<dbReference type="OrthoDB" id="5895205at2759"/>
<sequence>MSENIDLLKLLARIDDLRLEIREIFPEIEEKVDSKSSNFMEILIEEQLRNEETIQKLQNEIQWLKMGKLPKKLEKIPEKNWNCLSEKLKLRCIKFLDLKDRFIQNFKKLSIERICRLRLRQTAHNERNLVDFLQFHVDEMLIFGSQNFLNLYKNGESILKISWKNSNFPKNWKTSQILTLFSIFKTSTFDNCVIYQAPNEFDSIFQTFFQKCPPIRTCELFSSGFSIITAGLAKKCREFTKIYECELQETSVDILQKMTAALHVPQLRVLNLNGGHAECNILIKGWISQNPAIRSELFVQFNGDFNVDKFFKKFRKMLARIHGEFEREFRMTDPSKWIFIQITKSSSTIKCTVVGAGI</sequence>
<gene>
    <name evidence="1" type="primary">Cnig_chr_I.g3479</name>
    <name evidence="1" type="ORF">B9Z55_003479</name>
</gene>